<accession>A0A8I0GCB9</accession>
<feature type="DNA-binding region" description="H-T-H motif" evidence="4">
    <location>
        <begin position="37"/>
        <end position="56"/>
    </location>
</feature>
<dbReference type="Pfam" id="PF00440">
    <property type="entry name" value="TetR_N"/>
    <property type="match status" value="1"/>
</dbReference>
<dbReference type="PANTHER" id="PTHR30055:SF234">
    <property type="entry name" value="HTH-TYPE TRANSCRIPTIONAL REGULATOR BETI"/>
    <property type="match status" value="1"/>
</dbReference>
<comment type="caution">
    <text evidence="6">The sequence shown here is derived from an EMBL/GenBank/DDBJ whole genome shotgun (WGS) entry which is preliminary data.</text>
</comment>
<dbReference type="InterPro" id="IPR009057">
    <property type="entry name" value="Homeodomain-like_sf"/>
</dbReference>
<gene>
    <name evidence="6" type="ORF">H8R10_04020</name>
</gene>
<keyword evidence="2 4" id="KW-0238">DNA-binding</keyword>
<protein>
    <submittedName>
        <fullName evidence="6">TetR/AcrR family transcriptional regulator</fullName>
    </submittedName>
</protein>
<dbReference type="PROSITE" id="PS01081">
    <property type="entry name" value="HTH_TETR_1"/>
    <property type="match status" value="1"/>
</dbReference>
<dbReference type="PRINTS" id="PR00455">
    <property type="entry name" value="HTHTETR"/>
</dbReference>
<dbReference type="InterPro" id="IPR050109">
    <property type="entry name" value="HTH-type_TetR-like_transc_reg"/>
</dbReference>
<evidence type="ECO:0000256" key="4">
    <source>
        <dbReference type="PROSITE-ProRule" id="PRU00335"/>
    </source>
</evidence>
<keyword evidence="1" id="KW-0805">Transcription regulation</keyword>
<dbReference type="GO" id="GO:0000976">
    <property type="term" value="F:transcription cis-regulatory region binding"/>
    <property type="evidence" value="ECO:0007669"/>
    <property type="project" value="TreeGrafter"/>
</dbReference>
<evidence type="ECO:0000256" key="3">
    <source>
        <dbReference type="ARBA" id="ARBA00023163"/>
    </source>
</evidence>
<keyword evidence="7" id="KW-1185">Reference proteome</keyword>
<evidence type="ECO:0000256" key="1">
    <source>
        <dbReference type="ARBA" id="ARBA00023015"/>
    </source>
</evidence>
<dbReference type="RefSeq" id="WP_191071445.1">
    <property type="nucleotide sequence ID" value="NZ_CP060506.1"/>
</dbReference>
<dbReference type="Gene3D" id="1.10.357.10">
    <property type="entry name" value="Tetracycline Repressor, domain 2"/>
    <property type="match status" value="1"/>
</dbReference>
<organism evidence="6 7">
    <name type="scientific">Nanchangia anserum</name>
    <dbReference type="NCBI Taxonomy" id="2692125"/>
    <lineage>
        <taxon>Bacteria</taxon>
        <taxon>Bacillati</taxon>
        <taxon>Actinomycetota</taxon>
        <taxon>Actinomycetes</taxon>
        <taxon>Actinomycetales</taxon>
        <taxon>Actinomycetaceae</taxon>
        <taxon>Nanchangia</taxon>
    </lineage>
</organism>
<dbReference type="Proteomes" id="UP000627538">
    <property type="component" value="Unassembled WGS sequence"/>
</dbReference>
<dbReference type="AlphaFoldDB" id="A0A8I0GCB9"/>
<evidence type="ECO:0000313" key="7">
    <source>
        <dbReference type="Proteomes" id="UP000627538"/>
    </source>
</evidence>
<dbReference type="PANTHER" id="PTHR30055">
    <property type="entry name" value="HTH-TYPE TRANSCRIPTIONAL REGULATOR RUTR"/>
    <property type="match status" value="1"/>
</dbReference>
<reference evidence="6 7" key="1">
    <citation type="submission" date="2020-08" db="EMBL/GenBank/DDBJ databases">
        <title>Winkia gen. nov., sp. nov., isolated from faeces of the Anser albifrons in China.</title>
        <authorList>
            <person name="Liu Q."/>
        </authorList>
    </citation>
    <scope>NUCLEOTIDE SEQUENCE [LARGE SCALE GENOMIC DNA]</scope>
    <source>
        <strain evidence="6 7">C62</strain>
    </source>
</reference>
<name>A0A8I0GCB9_9ACTO</name>
<dbReference type="InterPro" id="IPR023772">
    <property type="entry name" value="DNA-bd_HTH_TetR-type_CS"/>
</dbReference>
<dbReference type="InterPro" id="IPR001647">
    <property type="entry name" value="HTH_TetR"/>
</dbReference>
<proteinExistence type="predicted"/>
<evidence type="ECO:0000256" key="2">
    <source>
        <dbReference type="ARBA" id="ARBA00023125"/>
    </source>
</evidence>
<dbReference type="SUPFAM" id="SSF46689">
    <property type="entry name" value="Homeodomain-like"/>
    <property type="match status" value="1"/>
</dbReference>
<dbReference type="GO" id="GO:0003700">
    <property type="term" value="F:DNA-binding transcription factor activity"/>
    <property type="evidence" value="ECO:0007669"/>
    <property type="project" value="TreeGrafter"/>
</dbReference>
<keyword evidence="3" id="KW-0804">Transcription</keyword>
<dbReference type="EMBL" id="JACRUO010000001">
    <property type="protein sequence ID" value="MBD3689396.1"/>
    <property type="molecule type" value="Genomic_DNA"/>
</dbReference>
<feature type="domain" description="HTH tetR-type" evidence="5">
    <location>
        <begin position="14"/>
        <end position="74"/>
    </location>
</feature>
<evidence type="ECO:0000259" key="5">
    <source>
        <dbReference type="PROSITE" id="PS50977"/>
    </source>
</evidence>
<sequence length="240" mass="26448">MPKIIGQNLADHRQQIRERLFTALGDLLHERSFQSLTMAEIAAAAGVGRTAVYNHFDDKESLLLAFMSYETRRYSSHLRECLAGIDDPLQKLRVYIREQLILGATYHLTPETNLRQQVSTRTIQELSSHGHEIENVLSHILEEAMAARVIPTHNLMVCISLVNGCLAGRRMPSDLEAREYLIQAIQAFILRGLGVAASAAPLPDARAILGHPVAITQSPFAPAESDAALTMGICPVHQPA</sequence>
<evidence type="ECO:0000313" key="6">
    <source>
        <dbReference type="EMBL" id="MBD3689396.1"/>
    </source>
</evidence>
<dbReference type="PROSITE" id="PS50977">
    <property type="entry name" value="HTH_TETR_2"/>
    <property type="match status" value="1"/>
</dbReference>